<organism evidence="6 7">
    <name type="scientific">Thalassospira mesophila</name>
    <dbReference type="NCBI Taxonomy" id="1293891"/>
    <lineage>
        <taxon>Bacteria</taxon>
        <taxon>Pseudomonadati</taxon>
        <taxon>Pseudomonadota</taxon>
        <taxon>Alphaproteobacteria</taxon>
        <taxon>Rhodospirillales</taxon>
        <taxon>Thalassospiraceae</taxon>
        <taxon>Thalassospira</taxon>
    </lineage>
</organism>
<feature type="chain" id="PRO_5012779340" description="Tetratricopeptide TPR_2" evidence="5">
    <location>
        <begin position="20"/>
        <end position="571"/>
    </location>
</feature>
<protein>
    <recommendedName>
        <fullName evidence="8">Tetratricopeptide TPR_2</fullName>
    </recommendedName>
</protein>
<dbReference type="InterPro" id="IPR019734">
    <property type="entry name" value="TPR_rpt"/>
</dbReference>
<dbReference type="Pfam" id="PF07719">
    <property type="entry name" value="TPR_2"/>
    <property type="match status" value="1"/>
</dbReference>
<dbReference type="PANTHER" id="PTHR12558">
    <property type="entry name" value="CELL DIVISION CYCLE 16,23,27"/>
    <property type="match status" value="1"/>
</dbReference>
<reference evidence="6 7" key="1">
    <citation type="submission" date="2014-03" db="EMBL/GenBank/DDBJ databases">
        <title>The draft genome sequence of Thalassospira mesophila JCM 18969.</title>
        <authorList>
            <person name="Lai Q."/>
            <person name="Shao Z."/>
        </authorList>
    </citation>
    <scope>NUCLEOTIDE SEQUENCE [LARGE SCALE GENOMIC DNA]</scope>
    <source>
        <strain evidence="6 7">JCM 18969</strain>
    </source>
</reference>
<feature type="compositionally biased region" description="Basic and acidic residues" evidence="4">
    <location>
        <begin position="549"/>
        <end position="559"/>
    </location>
</feature>
<dbReference type="EMBL" id="JFKA01000001">
    <property type="protein sequence ID" value="OSQ40805.1"/>
    <property type="molecule type" value="Genomic_DNA"/>
</dbReference>
<dbReference type="PANTHER" id="PTHR12558:SF13">
    <property type="entry name" value="CELL DIVISION CYCLE PROTEIN 27 HOMOLOG"/>
    <property type="match status" value="1"/>
</dbReference>
<dbReference type="PROSITE" id="PS51257">
    <property type="entry name" value="PROKAR_LIPOPROTEIN"/>
    <property type="match status" value="1"/>
</dbReference>
<sequence length="571" mass="63424">MKRNLLHLLVPVTALALSACGTVGQNALNQPFDYPQSDGFAGNYLAGKVAQSNNATSQAAQYLLRAQQLDPENDDLRRRAFLALISDGRISDTETIARQLIVDQPQDLFAVLAVADADIRSKDYDGALETINTLPDRGLNSLIRPLARAWLFTALDRKADALAALDHLQGNGTLAPLSEYHRGLVLDYFGDLNGAERALASAYGDPADAPLRAAEALGAIYERKGQTQKAELLYQSYMDRHPQSLAMPYHLERLKKGEPPISTALTPASGLAEGYLDIATLLSQENAVDPALLMARYSLSLRPGDAVTKLLVGEVMEIQKRWPEAIAIYKSIPENSPHSWNARLREASSLTEIDQNDEAIAILRKMVRERDDRADALIQLGDVLRATKKFGASADAYSDAINRLGGPQNVGWRLLYRRGIAYEQDGQWPKAEQDFLEALEMEPDQPYVLNYLGYSWVDMGMNFDKAQEMLKRAIELKPDDGFIVDSLGWVYYKLGQYEAAVNELEHAVSLIPDDPTVNDHLGDAYYQIGRHHEAEFQWRRALSFDPTPEQRKDVMDKLNGKKPAIGTADTK</sequence>
<feature type="region of interest" description="Disordered" evidence="4">
    <location>
        <begin position="549"/>
        <end position="571"/>
    </location>
</feature>
<evidence type="ECO:0000313" key="6">
    <source>
        <dbReference type="EMBL" id="OSQ40805.1"/>
    </source>
</evidence>
<gene>
    <name evidence="6" type="ORF">TMES_03770</name>
</gene>
<feature type="repeat" description="TPR" evidence="3">
    <location>
        <begin position="515"/>
        <end position="548"/>
    </location>
</feature>
<evidence type="ECO:0000256" key="4">
    <source>
        <dbReference type="SAM" id="MobiDB-lite"/>
    </source>
</evidence>
<evidence type="ECO:0000256" key="2">
    <source>
        <dbReference type="ARBA" id="ARBA00022803"/>
    </source>
</evidence>
<evidence type="ECO:0000256" key="1">
    <source>
        <dbReference type="ARBA" id="ARBA00022737"/>
    </source>
</evidence>
<dbReference type="Pfam" id="PF13414">
    <property type="entry name" value="TPR_11"/>
    <property type="match status" value="1"/>
</dbReference>
<feature type="signal peptide" evidence="5">
    <location>
        <begin position="1"/>
        <end position="19"/>
    </location>
</feature>
<dbReference type="AlphaFoldDB" id="A0A1Y2L4R5"/>
<feature type="repeat" description="TPR" evidence="3">
    <location>
        <begin position="412"/>
        <end position="445"/>
    </location>
</feature>
<dbReference type="PROSITE" id="PS50005">
    <property type="entry name" value="TPR"/>
    <property type="match status" value="3"/>
</dbReference>
<dbReference type="RefSeq" id="WP_085579492.1">
    <property type="nucleotide sequence ID" value="NZ_JFKA01000001.1"/>
</dbReference>
<dbReference type="SMART" id="SM00028">
    <property type="entry name" value="TPR"/>
    <property type="match status" value="8"/>
</dbReference>
<evidence type="ECO:0000313" key="7">
    <source>
        <dbReference type="Proteomes" id="UP000193391"/>
    </source>
</evidence>
<proteinExistence type="predicted"/>
<dbReference type="InterPro" id="IPR013105">
    <property type="entry name" value="TPR_2"/>
</dbReference>
<name>A0A1Y2L4R5_9PROT</name>
<dbReference type="InterPro" id="IPR011990">
    <property type="entry name" value="TPR-like_helical_dom_sf"/>
</dbReference>
<dbReference type="Pfam" id="PF13432">
    <property type="entry name" value="TPR_16"/>
    <property type="match status" value="1"/>
</dbReference>
<keyword evidence="2 3" id="KW-0802">TPR repeat</keyword>
<dbReference type="STRING" id="1293891.TMES_03770"/>
<comment type="caution">
    <text evidence="6">The sequence shown here is derived from an EMBL/GenBank/DDBJ whole genome shotgun (WGS) entry which is preliminary data.</text>
</comment>
<evidence type="ECO:0000256" key="5">
    <source>
        <dbReference type="SAM" id="SignalP"/>
    </source>
</evidence>
<evidence type="ECO:0008006" key="8">
    <source>
        <dbReference type="Google" id="ProtNLM"/>
    </source>
</evidence>
<dbReference type="SUPFAM" id="SSF48452">
    <property type="entry name" value="TPR-like"/>
    <property type="match status" value="2"/>
</dbReference>
<accession>A0A1Y2L4R5</accession>
<evidence type="ECO:0000256" key="3">
    <source>
        <dbReference type="PROSITE-ProRule" id="PRU00339"/>
    </source>
</evidence>
<dbReference type="Gene3D" id="1.25.40.10">
    <property type="entry name" value="Tetratricopeptide repeat domain"/>
    <property type="match status" value="2"/>
</dbReference>
<dbReference type="OrthoDB" id="9766710at2"/>
<keyword evidence="1" id="KW-0677">Repeat</keyword>
<dbReference type="Pfam" id="PF13176">
    <property type="entry name" value="TPR_7"/>
    <property type="match status" value="1"/>
</dbReference>
<feature type="repeat" description="TPR" evidence="3">
    <location>
        <begin position="481"/>
        <end position="514"/>
    </location>
</feature>
<keyword evidence="5" id="KW-0732">Signal</keyword>
<dbReference type="Proteomes" id="UP000193391">
    <property type="component" value="Unassembled WGS sequence"/>
</dbReference>
<keyword evidence="7" id="KW-1185">Reference proteome</keyword>